<proteinExistence type="predicted"/>
<feature type="region of interest" description="Disordered" evidence="1">
    <location>
        <begin position="1"/>
        <end position="25"/>
    </location>
</feature>
<name>A0A3B0K660_DROGU</name>
<keyword evidence="3" id="KW-1185">Reference proteome</keyword>
<sequence>MENAGITHASGRQTPKDVSQAPTHLSVSSAIAETTGELPLETHQTFMEVEDSPQISQTPTYVSQEPKPTYPAATHPIPPANSINKKTYCLVVPDMDNSSITLQPHVLSNTVGRCQQHCVGQPGGGYGSDTSYVSHYTDSDGQIIWQRYSARQQVLKRRRRSLKTRPWYHKCSTFVRLHKSLKSVKRPGVESLLPVLAHHQRFKVKNESDWLDEHYKTAMEVFSTDYGNATEQDKSEKPQQQQQ</sequence>
<organism evidence="2 3">
    <name type="scientific">Drosophila guanche</name>
    <name type="common">Fruit fly</name>
    <dbReference type="NCBI Taxonomy" id="7266"/>
    <lineage>
        <taxon>Eukaryota</taxon>
        <taxon>Metazoa</taxon>
        <taxon>Ecdysozoa</taxon>
        <taxon>Arthropoda</taxon>
        <taxon>Hexapoda</taxon>
        <taxon>Insecta</taxon>
        <taxon>Pterygota</taxon>
        <taxon>Neoptera</taxon>
        <taxon>Endopterygota</taxon>
        <taxon>Diptera</taxon>
        <taxon>Brachycera</taxon>
        <taxon>Muscomorpha</taxon>
        <taxon>Ephydroidea</taxon>
        <taxon>Drosophilidae</taxon>
        <taxon>Drosophila</taxon>
        <taxon>Sophophora</taxon>
    </lineage>
</organism>
<reference evidence="3" key="1">
    <citation type="submission" date="2018-01" db="EMBL/GenBank/DDBJ databases">
        <authorList>
            <person name="Alioto T."/>
            <person name="Alioto T."/>
        </authorList>
    </citation>
    <scope>NUCLEOTIDE SEQUENCE [LARGE SCALE GENOMIC DNA]</scope>
</reference>
<dbReference type="STRING" id="7266.A0A3B0K660"/>
<evidence type="ECO:0000313" key="3">
    <source>
        <dbReference type="Proteomes" id="UP000268350"/>
    </source>
</evidence>
<gene>
    <name evidence="2" type="ORF">DGUA_6G020256</name>
</gene>
<evidence type="ECO:0000313" key="2">
    <source>
        <dbReference type="EMBL" id="SPP89717.1"/>
    </source>
</evidence>
<dbReference type="Proteomes" id="UP000268350">
    <property type="component" value="Unassembled WGS sequence"/>
</dbReference>
<accession>A0A3B0K660</accession>
<feature type="compositionally biased region" description="Polar residues" evidence="1">
    <location>
        <begin position="10"/>
        <end position="25"/>
    </location>
</feature>
<evidence type="ECO:0000256" key="1">
    <source>
        <dbReference type="SAM" id="MobiDB-lite"/>
    </source>
</evidence>
<dbReference type="AlphaFoldDB" id="A0A3B0K660"/>
<dbReference type="EMBL" id="OUUW01000027">
    <property type="protein sequence ID" value="SPP89717.1"/>
    <property type="molecule type" value="Genomic_DNA"/>
</dbReference>
<protein>
    <submittedName>
        <fullName evidence="2">Uncharacterized protein</fullName>
    </submittedName>
</protein>